<sequence>MKEMEQKVKEIEGIYLEFDLQGLAKKIGRPLVIANYICDKNDVIAKKSENGEFQVAPELKNASDWRLFQELTAQADVIITGAGYLKRYASLGEKTQNVIDQFSEGGQFASLGQWRVGNGLKRNPDIVVVSRSLDFEIPSAAFADDRKVIIFTTFDGSASEKAKEYRKSGAAVVPAGKEGVDGRVVLNYLTDNGKYKVIKMTTGPRVLQILLNADVLDELFITRVDKEIKADPSDVQTVLHDRKVKDLPGFRYEQVFHQDGVTASNGETISQGFGVYKKDNISNF</sequence>
<accession>A0A0G0SHT1</accession>
<dbReference type="Pfam" id="PF01872">
    <property type="entry name" value="RibD_C"/>
    <property type="match status" value="1"/>
</dbReference>
<evidence type="ECO:0000313" key="3">
    <source>
        <dbReference type="Proteomes" id="UP000034293"/>
    </source>
</evidence>
<feature type="domain" description="Bacterial bifunctional deaminase-reductase C-terminal" evidence="1">
    <location>
        <begin position="64"/>
        <end position="222"/>
    </location>
</feature>
<dbReference type="GO" id="GO:0009231">
    <property type="term" value="P:riboflavin biosynthetic process"/>
    <property type="evidence" value="ECO:0007669"/>
    <property type="project" value="InterPro"/>
</dbReference>
<dbReference type="Proteomes" id="UP000034293">
    <property type="component" value="Unassembled WGS sequence"/>
</dbReference>
<dbReference type="AlphaFoldDB" id="A0A0G0SHT1"/>
<evidence type="ECO:0000313" key="2">
    <source>
        <dbReference type="EMBL" id="KKR64374.1"/>
    </source>
</evidence>
<dbReference type="EMBL" id="LBZA01000009">
    <property type="protein sequence ID" value="KKR64374.1"/>
    <property type="molecule type" value="Genomic_DNA"/>
</dbReference>
<organism evidence="2 3">
    <name type="scientific">Candidatus Woesebacteria bacterium GW2011_GWA1_40_43</name>
    <dbReference type="NCBI Taxonomy" id="1618553"/>
    <lineage>
        <taxon>Bacteria</taxon>
        <taxon>Candidatus Woeseibacteriota</taxon>
    </lineage>
</organism>
<protein>
    <submittedName>
        <fullName evidence="2">Pyrimidine reductase, riboflavin biosynthesis, RibD</fullName>
    </submittedName>
</protein>
<dbReference type="GO" id="GO:0008703">
    <property type="term" value="F:5-amino-6-(5-phosphoribosylamino)uracil reductase activity"/>
    <property type="evidence" value="ECO:0007669"/>
    <property type="project" value="InterPro"/>
</dbReference>
<comment type="caution">
    <text evidence="2">The sequence shown here is derived from an EMBL/GenBank/DDBJ whole genome shotgun (WGS) entry which is preliminary data.</text>
</comment>
<evidence type="ECO:0000259" key="1">
    <source>
        <dbReference type="Pfam" id="PF01872"/>
    </source>
</evidence>
<dbReference type="InterPro" id="IPR024072">
    <property type="entry name" value="DHFR-like_dom_sf"/>
</dbReference>
<dbReference type="SUPFAM" id="SSF53597">
    <property type="entry name" value="Dihydrofolate reductase-like"/>
    <property type="match status" value="1"/>
</dbReference>
<dbReference type="InterPro" id="IPR002734">
    <property type="entry name" value="RibDG_C"/>
</dbReference>
<reference evidence="2 3" key="1">
    <citation type="journal article" date="2015" name="Nature">
        <title>rRNA introns, odd ribosomes, and small enigmatic genomes across a large radiation of phyla.</title>
        <authorList>
            <person name="Brown C.T."/>
            <person name="Hug L.A."/>
            <person name="Thomas B.C."/>
            <person name="Sharon I."/>
            <person name="Castelle C.J."/>
            <person name="Singh A."/>
            <person name="Wilkins M.J."/>
            <person name="Williams K.H."/>
            <person name="Banfield J.F."/>
        </authorList>
    </citation>
    <scope>NUCLEOTIDE SEQUENCE [LARGE SCALE GENOMIC DNA]</scope>
</reference>
<proteinExistence type="predicted"/>
<gene>
    <name evidence="2" type="ORF">UU02_C0009G0023</name>
</gene>
<name>A0A0G0SHT1_9BACT</name>
<dbReference type="Gene3D" id="3.40.430.10">
    <property type="entry name" value="Dihydrofolate Reductase, subunit A"/>
    <property type="match status" value="1"/>
</dbReference>